<protein>
    <submittedName>
        <fullName evidence="1">Uncharacterized protein</fullName>
    </submittedName>
</protein>
<reference evidence="1 2" key="1">
    <citation type="journal article" date="2023" name="Microbiol. Spectr.">
        <title>Synergy between Genome Mining, Metabolomics, and Bioinformatics Uncovers Antibacterial Chlorinated Carbazole Alkaloids and Their Biosynthetic Gene Cluster from Streptomyces tubbatahanensis sp. nov., a Novel Actinomycete Isolated from Sulu Sea, Philippines.</title>
        <authorList>
            <person name="Tenebro C.P."/>
            <person name="Trono D.J.V.L."/>
            <person name="Balida L.A.P."/>
            <person name="Bayog L.K.A."/>
            <person name="Bruna J.R."/>
            <person name="Sabido E.M."/>
            <person name="Caspe D.P.C."/>
            <person name="de Los Santos E.L.C."/>
            <person name="Saludes J.P."/>
            <person name="Dalisay D.S."/>
        </authorList>
    </citation>
    <scope>NUCLEOTIDE SEQUENCE [LARGE SCALE GENOMIC DNA]</scope>
    <source>
        <strain evidence="1 2">DSD3025</strain>
    </source>
</reference>
<name>A0ABY3XTK2_9ACTN</name>
<keyword evidence="2" id="KW-1185">Reference proteome</keyword>
<dbReference type="EMBL" id="CP093846">
    <property type="protein sequence ID" value="UNS97782.1"/>
    <property type="molecule type" value="Genomic_DNA"/>
</dbReference>
<dbReference type="RefSeq" id="WP_242752019.1">
    <property type="nucleotide sequence ID" value="NZ_CP093846.1"/>
</dbReference>
<gene>
    <name evidence="1" type="ORF">MMF93_15855</name>
</gene>
<sequence length="57" mass="5907">MTPPVGPSAAQWTALLAALEQGDQFGLRTDGASTVAWALVLSEDPTSPTKRGTDPQP</sequence>
<accession>A0ABY3XTK2</accession>
<proteinExistence type="predicted"/>
<evidence type="ECO:0000313" key="2">
    <source>
        <dbReference type="Proteomes" id="UP001202244"/>
    </source>
</evidence>
<dbReference type="Proteomes" id="UP001202244">
    <property type="component" value="Chromosome"/>
</dbReference>
<evidence type="ECO:0000313" key="1">
    <source>
        <dbReference type="EMBL" id="UNS97782.1"/>
    </source>
</evidence>
<organism evidence="1 2">
    <name type="scientific">Streptomyces tubbatahanensis</name>
    <dbReference type="NCBI Taxonomy" id="2923272"/>
    <lineage>
        <taxon>Bacteria</taxon>
        <taxon>Bacillati</taxon>
        <taxon>Actinomycetota</taxon>
        <taxon>Actinomycetes</taxon>
        <taxon>Kitasatosporales</taxon>
        <taxon>Streptomycetaceae</taxon>
        <taxon>Streptomyces</taxon>
    </lineage>
</organism>